<evidence type="ECO:0000256" key="2">
    <source>
        <dbReference type="ARBA" id="ARBA00008566"/>
    </source>
</evidence>
<feature type="region of interest" description="Disordered" evidence="8">
    <location>
        <begin position="164"/>
        <end position="195"/>
    </location>
</feature>
<feature type="transmembrane region" description="Helical" evidence="9">
    <location>
        <begin position="553"/>
        <end position="578"/>
    </location>
</feature>
<comment type="subcellular location">
    <subcellularLocation>
        <location evidence="1">Cell membrane</location>
        <topology evidence="1">Multi-pass membrane protein</topology>
    </subcellularLocation>
</comment>
<feature type="compositionally biased region" description="Low complexity" evidence="8">
    <location>
        <begin position="108"/>
        <end position="122"/>
    </location>
</feature>
<feature type="transmembrane region" description="Helical" evidence="9">
    <location>
        <begin position="350"/>
        <end position="377"/>
    </location>
</feature>
<evidence type="ECO:0000256" key="8">
    <source>
        <dbReference type="SAM" id="MobiDB-lite"/>
    </source>
</evidence>
<feature type="transmembrane region" description="Helical" evidence="9">
    <location>
        <begin position="316"/>
        <end position="338"/>
    </location>
</feature>
<feature type="compositionally biased region" description="Low complexity" evidence="8">
    <location>
        <begin position="80"/>
        <end position="91"/>
    </location>
</feature>
<evidence type="ECO:0000256" key="5">
    <source>
        <dbReference type="ARBA" id="ARBA00022692"/>
    </source>
</evidence>
<sequence length="652" mass="70888">MSIHASPFEDSQDSVAQIRPPPPKADNWRDAVYFSTIIRHSSKIYEFFGISRSSISSSLTPPTTVFMSAALTHQDTPQNGTGTTTSTTMSGLLPIQTGSTPTTQSWQSPKSDSGSYPSSNGPVEIARGQPPETQRQETESPVLPKVRRHGVYGMDRFKGRFQDEQDEPGRAQAGGIFPTRTISRTPTATSSRHASITRQRYTSGATQTLMDVEKTERVRAESLRRPSLHRRWGSLLQSASPLWFATPASLALLAMIMRLLPRISIDFRGLRTISDVFFMGDLILFSIATPLFLLRVGFYPRRNPSLPIIERDSLQFAYLPLWATSFLGLVMFAGFVVAEGRVHPARGWGIAVYVCWWIGMVWAVATGFAILTVLMSSSSVKSKTAHGRFAPLLAVLGGVTGVATGALIGAALCLPGVGVRPEQHRIFDDRLAEPVIFFSFCAVGAVLVLTMIVYSVLMHELLLVTGWPPPELTTAIFFFIGPLGQAGAALLFLGDAAGKVVFPPPANYGSDLGGVVPTATDSAVSGDNGVAPAGGIAIQHRLSPSLATLPLNMIGLTFALLLGGMAITWLVLAFINLLHRMSRRELYWNSSWNGLVFNIATISITSLWLSLSLESPFFRVATCIFLILSLLTLLGNLVFLVWLAIKRGYCVR</sequence>
<dbReference type="InterPro" id="IPR051629">
    <property type="entry name" value="Sulfite_efflux_TDT"/>
</dbReference>
<keyword evidence="3" id="KW-0813">Transport</keyword>
<reference evidence="10 11" key="1">
    <citation type="journal article" date="2023" name="bioRxiv">
        <title>High-quality genome assemblies of four members of thePodospora anserinaspecies complex.</title>
        <authorList>
            <person name="Ament-Velasquez S.L."/>
            <person name="Vogan A.A."/>
            <person name="Wallerman O."/>
            <person name="Hartmann F."/>
            <person name="Gautier V."/>
            <person name="Silar P."/>
            <person name="Giraud T."/>
            <person name="Johannesson H."/>
        </authorList>
    </citation>
    <scope>NUCLEOTIDE SEQUENCE [LARGE SCALE GENOMIC DNA]</scope>
    <source>
        <strain evidence="10 11">CBS 112042</strain>
    </source>
</reference>
<dbReference type="GeneID" id="87896618"/>
<dbReference type="Pfam" id="PF03595">
    <property type="entry name" value="SLAC1"/>
    <property type="match status" value="1"/>
</dbReference>
<feature type="transmembrane region" description="Helical" evidence="9">
    <location>
        <begin position="272"/>
        <end position="296"/>
    </location>
</feature>
<evidence type="ECO:0000256" key="9">
    <source>
        <dbReference type="SAM" id="Phobius"/>
    </source>
</evidence>
<evidence type="ECO:0000313" key="10">
    <source>
        <dbReference type="EMBL" id="KAK4646788.1"/>
    </source>
</evidence>
<organism evidence="10 11">
    <name type="scientific">Podospora bellae-mahoneyi</name>
    <dbReference type="NCBI Taxonomy" id="2093777"/>
    <lineage>
        <taxon>Eukaryota</taxon>
        <taxon>Fungi</taxon>
        <taxon>Dikarya</taxon>
        <taxon>Ascomycota</taxon>
        <taxon>Pezizomycotina</taxon>
        <taxon>Sordariomycetes</taxon>
        <taxon>Sordariomycetidae</taxon>
        <taxon>Sordariales</taxon>
        <taxon>Podosporaceae</taxon>
        <taxon>Podospora</taxon>
    </lineage>
</organism>
<keyword evidence="7 9" id="KW-0472">Membrane</keyword>
<feature type="region of interest" description="Disordered" evidence="8">
    <location>
        <begin position="72"/>
        <end position="142"/>
    </location>
</feature>
<evidence type="ECO:0000256" key="3">
    <source>
        <dbReference type="ARBA" id="ARBA00022448"/>
    </source>
</evidence>
<feature type="transmembrane region" description="Helical" evidence="9">
    <location>
        <begin position="617"/>
        <end position="645"/>
    </location>
</feature>
<evidence type="ECO:0000256" key="1">
    <source>
        <dbReference type="ARBA" id="ARBA00004651"/>
    </source>
</evidence>
<proteinExistence type="inferred from homology"/>
<name>A0ABR0FS55_9PEZI</name>
<keyword evidence="6 9" id="KW-1133">Transmembrane helix</keyword>
<keyword evidence="11" id="KW-1185">Reference proteome</keyword>
<feature type="compositionally biased region" description="Polar residues" evidence="8">
    <location>
        <begin position="96"/>
        <end position="107"/>
    </location>
</feature>
<dbReference type="Proteomes" id="UP001322138">
    <property type="component" value="Unassembled WGS sequence"/>
</dbReference>
<keyword evidence="5 9" id="KW-0812">Transmembrane</keyword>
<feature type="compositionally biased region" description="Polar residues" evidence="8">
    <location>
        <begin position="180"/>
        <end position="195"/>
    </location>
</feature>
<feature type="transmembrane region" description="Helical" evidence="9">
    <location>
        <begin position="389"/>
        <end position="414"/>
    </location>
</feature>
<dbReference type="InterPro" id="IPR038665">
    <property type="entry name" value="Voltage-dep_anion_channel_sf"/>
</dbReference>
<accession>A0ABR0FS55</accession>
<protein>
    <submittedName>
        <fullName evidence="10">Uncharacterized protein</fullName>
    </submittedName>
</protein>
<dbReference type="RefSeq" id="XP_062735764.1">
    <property type="nucleotide sequence ID" value="XM_062877136.1"/>
</dbReference>
<comment type="similarity">
    <text evidence="2">Belongs to the tellurite-resistance/dicarboxylate transporter (TDT) family.</text>
</comment>
<comment type="caution">
    <text evidence="10">The sequence shown here is derived from an EMBL/GenBank/DDBJ whole genome shotgun (WGS) entry which is preliminary data.</text>
</comment>
<feature type="transmembrane region" description="Helical" evidence="9">
    <location>
        <begin position="590"/>
        <end position="611"/>
    </location>
</feature>
<dbReference type="Gene3D" id="1.50.10.150">
    <property type="entry name" value="Voltage-dependent anion channel"/>
    <property type="match status" value="1"/>
</dbReference>
<dbReference type="PANTHER" id="PTHR31686">
    <property type="match status" value="1"/>
</dbReference>
<keyword evidence="4" id="KW-1003">Cell membrane</keyword>
<feature type="region of interest" description="Disordered" evidence="8">
    <location>
        <begin position="1"/>
        <end position="26"/>
    </location>
</feature>
<evidence type="ECO:0000313" key="11">
    <source>
        <dbReference type="Proteomes" id="UP001322138"/>
    </source>
</evidence>
<dbReference type="PANTHER" id="PTHR31686:SF3">
    <property type="entry name" value="ACID TRANSPORT PROTEIN, PUTATIVE (AFU_ORTHOLOGUE AFUA_4G09410)-RELATED"/>
    <property type="match status" value="1"/>
</dbReference>
<evidence type="ECO:0000256" key="6">
    <source>
        <dbReference type="ARBA" id="ARBA00022989"/>
    </source>
</evidence>
<dbReference type="EMBL" id="JAFFGZ010000004">
    <property type="protein sequence ID" value="KAK4646788.1"/>
    <property type="molecule type" value="Genomic_DNA"/>
</dbReference>
<evidence type="ECO:0000256" key="7">
    <source>
        <dbReference type="ARBA" id="ARBA00023136"/>
    </source>
</evidence>
<feature type="transmembrane region" description="Helical" evidence="9">
    <location>
        <begin position="435"/>
        <end position="457"/>
    </location>
</feature>
<dbReference type="InterPro" id="IPR004695">
    <property type="entry name" value="SLAC1/Mae1/Ssu1/TehA"/>
</dbReference>
<gene>
    <name evidence="10" type="ORF">QC761_214060</name>
</gene>
<feature type="transmembrane region" description="Helical" evidence="9">
    <location>
        <begin position="242"/>
        <end position="260"/>
    </location>
</feature>
<evidence type="ECO:0000256" key="4">
    <source>
        <dbReference type="ARBA" id="ARBA00022475"/>
    </source>
</evidence>